<reference evidence="1 2" key="1">
    <citation type="journal article" date="2019" name="Plant Biotechnol. J.">
        <title>The red bayberry genome and genetic basis of sex determination.</title>
        <authorList>
            <person name="Jia H.M."/>
            <person name="Jia H.J."/>
            <person name="Cai Q.L."/>
            <person name="Wang Y."/>
            <person name="Zhao H.B."/>
            <person name="Yang W.F."/>
            <person name="Wang G.Y."/>
            <person name="Li Y.H."/>
            <person name="Zhan D.L."/>
            <person name="Shen Y.T."/>
            <person name="Niu Q.F."/>
            <person name="Chang L."/>
            <person name="Qiu J."/>
            <person name="Zhao L."/>
            <person name="Xie H.B."/>
            <person name="Fu W.Y."/>
            <person name="Jin J."/>
            <person name="Li X.W."/>
            <person name="Jiao Y."/>
            <person name="Zhou C.C."/>
            <person name="Tu T."/>
            <person name="Chai C.Y."/>
            <person name="Gao J.L."/>
            <person name="Fan L.J."/>
            <person name="van de Weg E."/>
            <person name="Wang J.Y."/>
            <person name="Gao Z.S."/>
        </authorList>
    </citation>
    <scope>NUCLEOTIDE SEQUENCE [LARGE SCALE GENOMIC DNA]</scope>
    <source>
        <tissue evidence="1">Leaves</tissue>
    </source>
</reference>
<proteinExistence type="predicted"/>
<dbReference type="OrthoDB" id="306099at2759"/>
<evidence type="ECO:0000313" key="2">
    <source>
        <dbReference type="Proteomes" id="UP000516437"/>
    </source>
</evidence>
<dbReference type="EMBL" id="RXIC02000488">
    <property type="protein sequence ID" value="KAB1199227.1"/>
    <property type="molecule type" value="Genomic_DNA"/>
</dbReference>
<evidence type="ECO:0000313" key="1">
    <source>
        <dbReference type="EMBL" id="KAB1199227.1"/>
    </source>
</evidence>
<name>A0A6A1UH81_9ROSI</name>
<sequence length="208" mass="23414">MARGKDFGRRFTDNSQNVGLLKNPSSLETLKFRHAFVTLISEVVSGFVLRMILDLQRDCRSIQALPVELSDAEINIMDHRPSVIAAATILVGIYDQLTVEDLELKMSTIPFSGSLKNEHIFSCFNLMQNIKELKAKSVQNSAKKRKLKTHWPVAENFCTVHCLVGVIKNSSSPLAVRLKRRLPFITNHNCRRLPFAHHGDLTSASTFP</sequence>
<dbReference type="Proteomes" id="UP000516437">
    <property type="component" value="Unassembled WGS sequence"/>
</dbReference>
<accession>A0A6A1UH81</accession>
<protein>
    <submittedName>
        <fullName evidence="1">Uncharacterized protein</fullName>
    </submittedName>
</protein>
<comment type="caution">
    <text evidence="1">The sequence shown here is derived from an EMBL/GenBank/DDBJ whole genome shotgun (WGS) entry which is preliminary data.</text>
</comment>
<gene>
    <name evidence="1" type="ORF">CJ030_MR0G026025</name>
</gene>
<keyword evidence="2" id="KW-1185">Reference proteome</keyword>
<dbReference type="AlphaFoldDB" id="A0A6A1UH81"/>
<organism evidence="1 2">
    <name type="scientific">Morella rubra</name>
    <name type="common">Chinese bayberry</name>
    <dbReference type="NCBI Taxonomy" id="262757"/>
    <lineage>
        <taxon>Eukaryota</taxon>
        <taxon>Viridiplantae</taxon>
        <taxon>Streptophyta</taxon>
        <taxon>Embryophyta</taxon>
        <taxon>Tracheophyta</taxon>
        <taxon>Spermatophyta</taxon>
        <taxon>Magnoliopsida</taxon>
        <taxon>eudicotyledons</taxon>
        <taxon>Gunneridae</taxon>
        <taxon>Pentapetalae</taxon>
        <taxon>rosids</taxon>
        <taxon>fabids</taxon>
        <taxon>Fagales</taxon>
        <taxon>Myricaceae</taxon>
        <taxon>Morella</taxon>
    </lineage>
</organism>